<feature type="compositionally biased region" description="Gly residues" evidence="1">
    <location>
        <begin position="68"/>
        <end position="79"/>
    </location>
</feature>
<protein>
    <recommendedName>
        <fullName evidence="4">Multi-component regulatory system-8</fullName>
    </recommendedName>
</protein>
<dbReference type="Pfam" id="PF05331">
    <property type="entry name" value="DUF742"/>
    <property type="match status" value="1"/>
</dbReference>
<keyword evidence="3" id="KW-1185">Reference proteome</keyword>
<evidence type="ECO:0008006" key="4">
    <source>
        <dbReference type="Google" id="ProtNLM"/>
    </source>
</evidence>
<gene>
    <name evidence="2" type="ORF">VT50_0233695</name>
</gene>
<reference evidence="2" key="1">
    <citation type="submission" date="2016-12" db="EMBL/GenBank/DDBJ databases">
        <title>Genome sequence of Streptomyces antioxidans MUSC 164.</title>
        <authorList>
            <person name="Lee L.-H."/>
            <person name="Ser H.-L."/>
        </authorList>
    </citation>
    <scope>NUCLEOTIDE SEQUENCE [LARGE SCALE GENOMIC DNA]</scope>
    <source>
        <strain evidence="2">MUSC 164</strain>
    </source>
</reference>
<dbReference type="PANTHER" id="PTHR36221:SF1">
    <property type="entry name" value="DUF742 DOMAIN-CONTAINING PROTEIN"/>
    <property type="match status" value="1"/>
</dbReference>
<evidence type="ECO:0000256" key="1">
    <source>
        <dbReference type="SAM" id="MobiDB-lite"/>
    </source>
</evidence>
<dbReference type="Proteomes" id="UP000033615">
    <property type="component" value="Unassembled WGS sequence"/>
</dbReference>
<dbReference type="AlphaFoldDB" id="A0A1V4CVU3"/>
<name>A0A1V4CVU3_9ACTN</name>
<feature type="compositionally biased region" description="Gly residues" evidence="1">
    <location>
        <begin position="1"/>
        <end position="16"/>
    </location>
</feature>
<accession>A0A1V4CVU3</accession>
<dbReference type="PANTHER" id="PTHR36221">
    <property type="entry name" value="DUF742 DOMAIN-CONTAINING PROTEIN"/>
    <property type="match status" value="1"/>
</dbReference>
<comment type="caution">
    <text evidence="2">The sequence shown here is derived from an EMBL/GenBank/DDBJ whole genome shotgun (WGS) entry which is preliminary data.</text>
</comment>
<dbReference type="EMBL" id="LAKD02000119">
    <property type="protein sequence ID" value="OPF71721.1"/>
    <property type="molecule type" value="Genomic_DNA"/>
</dbReference>
<sequence length="217" mass="22671">MSTGEGPSGRGPGREQGTGDEQTFADVLNAFSLGKGRRGRKPPRSDGAPEGARSRRRGGDTRPEESGEPGGTGETGEPGGPFPRGASEPERTGVWEAPEYDGGQGPASLVRAYSWTGGRTRSDHHFEVETLVSTTELGHGSMDTSQADHRPVIALCQEPRSVAEVAAMLPVPLGVAKVLLGDMAEQGLIAVHGTASAEGEPPDVALMERVLVGLRRI</sequence>
<organism evidence="2 3">
    <name type="scientific">Streptomyces antioxidans</name>
    <dbReference type="NCBI Taxonomy" id="1507734"/>
    <lineage>
        <taxon>Bacteria</taxon>
        <taxon>Bacillati</taxon>
        <taxon>Actinomycetota</taxon>
        <taxon>Actinomycetes</taxon>
        <taxon>Kitasatosporales</taxon>
        <taxon>Streptomycetaceae</taxon>
        <taxon>Streptomyces</taxon>
    </lineage>
</organism>
<feature type="region of interest" description="Disordered" evidence="1">
    <location>
        <begin position="1"/>
        <end position="106"/>
    </location>
</feature>
<dbReference type="RefSeq" id="WP_075200274.1">
    <property type="nucleotide sequence ID" value="NZ_LAKD02000119.1"/>
</dbReference>
<evidence type="ECO:0000313" key="3">
    <source>
        <dbReference type="Proteomes" id="UP000033615"/>
    </source>
</evidence>
<dbReference type="InterPro" id="IPR007995">
    <property type="entry name" value="DUF742"/>
</dbReference>
<evidence type="ECO:0000313" key="2">
    <source>
        <dbReference type="EMBL" id="OPF71721.1"/>
    </source>
</evidence>
<proteinExistence type="predicted"/>